<evidence type="ECO:0000313" key="7">
    <source>
        <dbReference type="Proteomes" id="UP000030764"/>
    </source>
</evidence>
<dbReference type="GO" id="GO:0006508">
    <property type="term" value="P:proteolysis"/>
    <property type="evidence" value="ECO:0007669"/>
    <property type="project" value="InterPro"/>
</dbReference>
<name>A0A085N2P3_9BILA</name>
<dbReference type="CDD" id="cd00190">
    <property type="entry name" value="Tryp_SPc"/>
    <property type="match status" value="1"/>
</dbReference>
<feature type="domain" description="Peptidase S1" evidence="4">
    <location>
        <begin position="66"/>
        <end position="288"/>
    </location>
</feature>
<gene>
    <name evidence="5" type="ORF">M513_06229</name>
    <name evidence="6" type="ORF">M514_06229</name>
</gene>
<dbReference type="Pfam" id="PF00089">
    <property type="entry name" value="Trypsin"/>
    <property type="match status" value="1"/>
</dbReference>
<keyword evidence="7" id="KW-1185">Reference proteome</keyword>
<evidence type="ECO:0000259" key="4">
    <source>
        <dbReference type="PROSITE" id="PS50240"/>
    </source>
</evidence>
<sequence>MELRIRFILLYSQISWLLLSALSHSVIIDDHNRKDLFTMNRSENCGMRRSLQTVTSEQTSVMRNRIVGGTTAVLESQPWIVALLYRGRFFCGGSLISDRFVVTAAHCVANARLHPSDLEVSYGSTEWLKGRRIGVAKATIHPLFKTNGRPSYDAALLKLAGSTSQGGTTVTPICLPDSPPRVGMECYVAGWGRLGEDKTVSPVLQEVAVPVYNSNICNDANHYNGLVDPSMFCAGYEEGGPLICYCDNRRIWELQGIVSWGAGCARAKNPGVFTRVTMVKQWILQQMDSM</sequence>
<dbReference type="EMBL" id="KL363222">
    <property type="protein sequence ID" value="KFD52919.1"/>
    <property type="molecule type" value="Genomic_DNA"/>
</dbReference>
<accession>A0A085N2P3</accession>
<reference evidence="6 7" key="1">
    <citation type="journal article" date="2014" name="Nat. Genet.">
        <title>Genome and transcriptome of the porcine whipworm Trichuris suis.</title>
        <authorList>
            <person name="Jex A.R."/>
            <person name="Nejsum P."/>
            <person name="Schwarz E.M."/>
            <person name="Hu L."/>
            <person name="Young N.D."/>
            <person name="Hall R.S."/>
            <person name="Korhonen P.K."/>
            <person name="Liao S."/>
            <person name="Thamsborg S."/>
            <person name="Xia J."/>
            <person name="Xu P."/>
            <person name="Wang S."/>
            <person name="Scheerlinck J.P."/>
            <person name="Hofmann A."/>
            <person name="Sternberg P.W."/>
            <person name="Wang J."/>
            <person name="Gasser R.B."/>
        </authorList>
    </citation>
    <scope>NUCLEOTIDE SEQUENCE [LARGE SCALE GENOMIC DNA]</scope>
    <source>
        <strain evidence="6">DCEP-RM93F</strain>
        <strain evidence="5">DCEP-RM93M</strain>
    </source>
</reference>
<feature type="signal peptide" evidence="3">
    <location>
        <begin position="1"/>
        <end position="23"/>
    </location>
</feature>
<dbReference type="InterPro" id="IPR009003">
    <property type="entry name" value="Peptidase_S1_PA"/>
</dbReference>
<feature type="chain" id="PRO_5010405338" description="Peptidase S1 domain-containing protein" evidence="3">
    <location>
        <begin position="24"/>
        <end position="290"/>
    </location>
</feature>
<dbReference type="PROSITE" id="PS00134">
    <property type="entry name" value="TRYPSIN_HIS"/>
    <property type="match status" value="1"/>
</dbReference>
<dbReference type="InterPro" id="IPR043504">
    <property type="entry name" value="Peptidase_S1_PA_chymotrypsin"/>
</dbReference>
<keyword evidence="3" id="KW-0732">Signal</keyword>
<dbReference type="Proteomes" id="UP000030764">
    <property type="component" value="Unassembled WGS sequence"/>
</dbReference>
<dbReference type="Proteomes" id="UP000030758">
    <property type="component" value="Unassembled WGS sequence"/>
</dbReference>
<dbReference type="FunFam" id="2.40.10.10:FF:000002">
    <property type="entry name" value="Transmembrane protease serine"/>
    <property type="match status" value="1"/>
</dbReference>
<evidence type="ECO:0000256" key="3">
    <source>
        <dbReference type="SAM" id="SignalP"/>
    </source>
</evidence>
<dbReference type="InterPro" id="IPR018114">
    <property type="entry name" value="TRYPSIN_HIS"/>
</dbReference>
<comment type="similarity">
    <text evidence="2">Belongs to the peptidase S1 family. CLIP subfamily.</text>
</comment>
<evidence type="ECO:0000256" key="2">
    <source>
        <dbReference type="ARBA" id="ARBA00024195"/>
    </source>
</evidence>
<dbReference type="PROSITE" id="PS50240">
    <property type="entry name" value="TRYPSIN_DOM"/>
    <property type="match status" value="1"/>
</dbReference>
<dbReference type="InterPro" id="IPR001254">
    <property type="entry name" value="Trypsin_dom"/>
</dbReference>
<dbReference type="PANTHER" id="PTHR24252">
    <property type="entry name" value="ACROSIN-RELATED"/>
    <property type="match status" value="1"/>
</dbReference>
<organism evidence="6">
    <name type="scientific">Trichuris suis</name>
    <name type="common">pig whipworm</name>
    <dbReference type="NCBI Taxonomy" id="68888"/>
    <lineage>
        <taxon>Eukaryota</taxon>
        <taxon>Metazoa</taxon>
        <taxon>Ecdysozoa</taxon>
        <taxon>Nematoda</taxon>
        <taxon>Enoplea</taxon>
        <taxon>Dorylaimia</taxon>
        <taxon>Trichinellida</taxon>
        <taxon>Trichuridae</taxon>
        <taxon>Trichuris</taxon>
    </lineage>
</organism>
<evidence type="ECO:0000313" key="5">
    <source>
        <dbReference type="EMBL" id="KFD52919.1"/>
    </source>
</evidence>
<keyword evidence="1" id="KW-1015">Disulfide bond</keyword>
<proteinExistence type="inferred from homology"/>
<dbReference type="Gene3D" id="2.40.10.10">
    <property type="entry name" value="Trypsin-like serine proteases"/>
    <property type="match status" value="1"/>
</dbReference>
<dbReference type="AlphaFoldDB" id="A0A085N2P3"/>
<dbReference type="InterPro" id="IPR001314">
    <property type="entry name" value="Peptidase_S1A"/>
</dbReference>
<dbReference type="GO" id="GO:0004252">
    <property type="term" value="F:serine-type endopeptidase activity"/>
    <property type="evidence" value="ECO:0007669"/>
    <property type="project" value="InterPro"/>
</dbReference>
<dbReference type="EMBL" id="KL367567">
    <property type="protein sequence ID" value="KFD63739.1"/>
    <property type="molecule type" value="Genomic_DNA"/>
</dbReference>
<evidence type="ECO:0000313" key="6">
    <source>
        <dbReference type="EMBL" id="KFD63739.1"/>
    </source>
</evidence>
<dbReference type="PRINTS" id="PR00722">
    <property type="entry name" value="CHYMOTRYPSIN"/>
</dbReference>
<protein>
    <recommendedName>
        <fullName evidence="4">Peptidase S1 domain-containing protein</fullName>
    </recommendedName>
</protein>
<dbReference type="PANTHER" id="PTHR24252:SF7">
    <property type="entry name" value="HYALIN"/>
    <property type="match status" value="1"/>
</dbReference>
<dbReference type="SUPFAM" id="SSF50494">
    <property type="entry name" value="Trypsin-like serine proteases"/>
    <property type="match status" value="1"/>
</dbReference>
<evidence type="ECO:0000256" key="1">
    <source>
        <dbReference type="ARBA" id="ARBA00023157"/>
    </source>
</evidence>
<dbReference type="SMART" id="SM00020">
    <property type="entry name" value="Tryp_SPc"/>
    <property type="match status" value="1"/>
</dbReference>
<dbReference type="FunFam" id="2.40.10.10:FF:000068">
    <property type="entry name" value="transmembrane protease serine 2"/>
    <property type="match status" value="1"/>
</dbReference>